<dbReference type="AlphaFoldDB" id="A1C547"/>
<evidence type="ECO:0000313" key="1">
    <source>
        <dbReference type="EMBL" id="EAW14815.1"/>
    </source>
</evidence>
<reference evidence="1 2" key="1">
    <citation type="journal article" date="2008" name="PLoS Genet.">
        <title>Genomic islands in the pathogenic filamentous fungus Aspergillus fumigatus.</title>
        <authorList>
            <person name="Fedorova N.D."/>
            <person name="Khaldi N."/>
            <person name="Joardar V.S."/>
            <person name="Maiti R."/>
            <person name="Amedeo P."/>
            <person name="Anderson M.J."/>
            <person name="Crabtree J."/>
            <person name="Silva J.C."/>
            <person name="Badger J.H."/>
            <person name="Albarraq A."/>
            <person name="Angiuoli S."/>
            <person name="Bussey H."/>
            <person name="Bowyer P."/>
            <person name="Cotty P.J."/>
            <person name="Dyer P.S."/>
            <person name="Egan A."/>
            <person name="Galens K."/>
            <person name="Fraser-Liggett C.M."/>
            <person name="Haas B.J."/>
            <person name="Inman J.M."/>
            <person name="Kent R."/>
            <person name="Lemieux S."/>
            <person name="Malavazi I."/>
            <person name="Orvis J."/>
            <person name="Roemer T."/>
            <person name="Ronning C.M."/>
            <person name="Sundaram J.P."/>
            <person name="Sutton G."/>
            <person name="Turner G."/>
            <person name="Venter J.C."/>
            <person name="White O.R."/>
            <person name="Whitty B.R."/>
            <person name="Youngman P."/>
            <person name="Wolfe K.H."/>
            <person name="Goldman G.H."/>
            <person name="Wortman J.R."/>
            <person name="Jiang B."/>
            <person name="Denning D.W."/>
            <person name="Nierman W.C."/>
        </authorList>
    </citation>
    <scope>NUCLEOTIDE SEQUENCE [LARGE SCALE GENOMIC DNA]</scope>
    <source>
        <strain evidence="2">ATCC 1007 / CBS 513.65 / DSM 816 / NCTC 3887 / NRRL 1</strain>
    </source>
</reference>
<dbReference type="Proteomes" id="UP000006701">
    <property type="component" value="Unassembled WGS sequence"/>
</dbReference>
<dbReference type="eggNOG" id="ENOG502T4VU">
    <property type="taxonomic scope" value="Eukaryota"/>
</dbReference>
<evidence type="ECO:0000313" key="2">
    <source>
        <dbReference type="Proteomes" id="UP000006701"/>
    </source>
</evidence>
<dbReference type="VEuPathDB" id="FungiDB:ACLA_002260"/>
<dbReference type="RefSeq" id="XP_001276241.1">
    <property type="nucleotide sequence ID" value="XM_001276240.1"/>
</dbReference>
<evidence type="ECO:0008006" key="3">
    <source>
        <dbReference type="Google" id="ProtNLM"/>
    </source>
</evidence>
<dbReference type="HOGENOM" id="CLU_062646_0_0_1"/>
<protein>
    <recommendedName>
        <fullName evidence="3">SNARE domain protein</fullName>
    </recommendedName>
</protein>
<dbReference type="KEGG" id="act:ACLA_002260"/>
<dbReference type="GeneID" id="4708541"/>
<dbReference type="OMA" id="LEPHICR"/>
<name>A1C547_ASPCL</name>
<dbReference type="OrthoDB" id="546861at2759"/>
<sequence>MDRKGTPFGHVADVLYQIVTSSDMATALNLCLVNKSTYETIKVLEPHICRWFMRSHNVDTFSSVLTLDPETGSQIPLTVHTLPKFIRRQQTASQIACRIIPSVWGPFSDYGYAGLDYSVELRLAKRLERGLYVLFHFADISHIIERRQEEEREFMASTDSERLLVLAKTLDKYDDVLQHKRQFMTFDEHISHIYSVLEWGQMEADIGRKRIEFRGFIDAQTETDFHAALRILRELLERMLLRHGPKDWHRDANNEYSVISWFLLRQTPRTLAKLFLSPQDECCRFDDKSTGDDTRECIFSDPLDNYWKEWKDDPGLGCRDCDCKRRVRSWSVRPAVIDARGREFNRAAQRYLKEMWCQRHIGPQQESTFCCYDTF</sequence>
<dbReference type="EMBL" id="DS027004">
    <property type="protein sequence ID" value="EAW14815.1"/>
    <property type="molecule type" value="Genomic_DNA"/>
</dbReference>
<accession>A1C547</accession>
<proteinExistence type="predicted"/>
<dbReference type="STRING" id="344612.A1C547"/>
<keyword evidence="2" id="KW-1185">Reference proteome</keyword>
<organism evidence="1 2">
    <name type="scientific">Aspergillus clavatus (strain ATCC 1007 / CBS 513.65 / DSM 816 / NCTC 3887 / NRRL 1 / QM 1276 / 107)</name>
    <dbReference type="NCBI Taxonomy" id="344612"/>
    <lineage>
        <taxon>Eukaryota</taxon>
        <taxon>Fungi</taxon>
        <taxon>Dikarya</taxon>
        <taxon>Ascomycota</taxon>
        <taxon>Pezizomycotina</taxon>
        <taxon>Eurotiomycetes</taxon>
        <taxon>Eurotiomycetidae</taxon>
        <taxon>Eurotiales</taxon>
        <taxon>Aspergillaceae</taxon>
        <taxon>Aspergillus</taxon>
        <taxon>Aspergillus subgen. Fumigati</taxon>
    </lineage>
</organism>
<gene>
    <name evidence="1" type="ORF">ACLA_002260</name>
</gene>